<dbReference type="PANTHER" id="PTHR42879">
    <property type="entry name" value="3-OXOACYL-(ACYL-CARRIER-PROTEIN) REDUCTASE"/>
    <property type="match status" value="1"/>
</dbReference>
<evidence type="ECO:0000313" key="2">
    <source>
        <dbReference type="EMBL" id="MFC6835140.1"/>
    </source>
</evidence>
<protein>
    <submittedName>
        <fullName evidence="2">SDR family NAD(P)-dependent oxidoreductase</fullName>
        <ecNumber evidence="2">1.1.1.-</ecNumber>
    </submittedName>
</protein>
<dbReference type="Proteomes" id="UP001596406">
    <property type="component" value="Unassembled WGS sequence"/>
</dbReference>
<dbReference type="GO" id="GO:0016491">
    <property type="term" value="F:oxidoreductase activity"/>
    <property type="evidence" value="ECO:0007669"/>
    <property type="project" value="UniProtKB-KW"/>
</dbReference>
<dbReference type="GO" id="GO:0032787">
    <property type="term" value="P:monocarboxylic acid metabolic process"/>
    <property type="evidence" value="ECO:0007669"/>
    <property type="project" value="UniProtKB-ARBA"/>
</dbReference>
<organism evidence="2 3">
    <name type="scientific">Halomarina ordinaria</name>
    <dbReference type="NCBI Taxonomy" id="3033939"/>
    <lineage>
        <taxon>Archaea</taxon>
        <taxon>Methanobacteriati</taxon>
        <taxon>Methanobacteriota</taxon>
        <taxon>Stenosarchaea group</taxon>
        <taxon>Halobacteria</taxon>
        <taxon>Halobacteriales</taxon>
        <taxon>Natronomonadaceae</taxon>
        <taxon>Halomarina</taxon>
    </lineage>
</organism>
<proteinExistence type="inferred from homology"/>
<dbReference type="FunFam" id="3.40.50.720:FF:000084">
    <property type="entry name" value="Short-chain dehydrogenase reductase"/>
    <property type="match status" value="1"/>
</dbReference>
<dbReference type="PRINTS" id="PR00080">
    <property type="entry name" value="SDRFAMILY"/>
</dbReference>
<accession>A0ABD5U3M6</accession>
<name>A0ABD5U3M6_9EURY</name>
<dbReference type="PANTHER" id="PTHR42879:SF2">
    <property type="entry name" value="3-OXOACYL-[ACYL-CARRIER-PROTEIN] REDUCTASE FABG"/>
    <property type="match status" value="1"/>
</dbReference>
<keyword evidence="3" id="KW-1185">Reference proteome</keyword>
<dbReference type="CDD" id="cd05233">
    <property type="entry name" value="SDR_c"/>
    <property type="match status" value="1"/>
</dbReference>
<comment type="similarity">
    <text evidence="1">Belongs to the short-chain dehydrogenases/reductases (SDR) family.</text>
</comment>
<reference evidence="2 3" key="1">
    <citation type="journal article" date="2019" name="Int. J. Syst. Evol. Microbiol.">
        <title>The Global Catalogue of Microorganisms (GCM) 10K type strain sequencing project: providing services to taxonomists for standard genome sequencing and annotation.</title>
        <authorList>
            <consortium name="The Broad Institute Genomics Platform"/>
            <consortium name="The Broad Institute Genome Sequencing Center for Infectious Disease"/>
            <person name="Wu L."/>
            <person name="Ma J."/>
        </authorList>
    </citation>
    <scope>NUCLEOTIDE SEQUENCE [LARGE SCALE GENOMIC DNA]</scope>
    <source>
        <strain evidence="2 3">PSRA2</strain>
    </source>
</reference>
<gene>
    <name evidence="2" type="ORF">ACFQHK_01290</name>
</gene>
<dbReference type="Pfam" id="PF13561">
    <property type="entry name" value="adh_short_C2"/>
    <property type="match status" value="1"/>
</dbReference>
<sequence>MLSGTTAFVTGASQGLGREIARTLADHGANVALAARNEDGLAETASEIPDDRVLSVPTDVTVEESVAAAVEVTAEEFGGLDCLVNNAGVAGPTTPVEEVTAEEWLRVQDVNVLGPFLCAKHAASYLRESDRGSLVTISSIAGKRPYPLRTPYAASKMAVVGLTRALAFELGDDDVTVNAVCPGAVEGDRIRRVFEARTEREGISPEEAAQRQILDDLPIEELVPPAEVAELVAYLASPHARHVTAQDINVDAGATWY</sequence>
<dbReference type="SUPFAM" id="SSF51735">
    <property type="entry name" value="NAD(P)-binding Rossmann-fold domains"/>
    <property type="match status" value="1"/>
</dbReference>
<dbReference type="PRINTS" id="PR00081">
    <property type="entry name" value="GDHRDH"/>
</dbReference>
<dbReference type="AlphaFoldDB" id="A0ABD5U3M6"/>
<dbReference type="EC" id="1.1.1.-" evidence="2"/>
<dbReference type="EMBL" id="JBHSXM010000001">
    <property type="protein sequence ID" value="MFC6835140.1"/>
    <property type="molecule type" value="Genomic_DNA"/>
</dbReference>
<dbReference type="RefSeq" id="WP_304446848.1">
    <property type="nucleotide sequence ID" value="NZ_JARRAH010000001.1"/>
</dbReference>
<dbReference type="PROSITE" id="PS00061">
    <property type="entry name" value="ADH_SHORT"/>
    <property type="match status" value="1"/>
</dbReference>
<dbReference type="InterPro" id="IPR036291">
    <property type="entry name" value="NAD(P)-bd_dom_sf"/>
</dbReference>
<dbReference type="NCBIfam" id="NF005559">
    <property type="entry name" value="PRK07231.1"/>
    <property type="match status" value="1"/>
</dbReference>
<dbReference type="InterPro" id="IPR020904">
    <property type="entry name" value="Sc_DH/Rdtase_CS"/>
</dbReference>
<evidence type="ECO:0000256" key="1">
    <source>
        <dbReference type="ARBA" id="ARBA00006484"/>
    </source>
</evidence>
<comment type="caution">
    <text evidence="2">The sequence shown here is derived from an EMBL/GenBank/DDBJ whole genome shotgun (WGS) entry which is preliminary data.</text>
</comment>
<dbReference type="Gene3D" id="3.40.50.720">
    <property type="entry name" value="NAD(P)-binding Rossmann-like Domain"/>
    <property type="match status" value="1"/>
</dbReference>
<evidence type="ECO:0000313" key="3">
    <source>
        <dbReference type="Proteomes" id="UP001596406"/>
    </source>
</evidence>
<dbReference type="InterPro" id="IPR002347">
    <property type="entry name" value="SDR_fam"/>
</dbReference>
<keyword evidence="2" id="KW-0560">Oxidoreductase</keyword>
<dbReference type="InterPro" id="IPR050259">
    <property type="entry name" value="SDR"/>
</dbReference>